<protein>
    <submittedName>
        <fullName evidence="1">Uncharacterized protein</fullName>
    </submittedName>
</protein>
<keyword evidence="2" id="KW-1185">Reference proteome</keyword>
<evidence type="ECO:0000313" key="2">
    <source>
        <dbReference type="Proteomes" id="UP001597371"/>
    </source>
</evidence>
<proteinExistence type="predicted"/>
<dbReference type="Proteomes" id="UP001597371">
    <property type="component" value="Unassembled WGS sequence"/>
</dbReference>
<organism evidence="1 2">
    <name type="scientific">Aureimonas populi</name>
    <dbReference type="NCBI Taxonomy" id="1701758"/>
    <lineage>
        <taxon>Bacteria</taxon>
        <taxon>Pseudomonadati</taxon>
        <taxon>Pseudomonadota</taxon>
        <taxon>Alphaproteobacteria</taxon>
        <taxon>Hyphomicrobiales</taxon>
        <taxon>Aurantimonadaceae</taxon>
        <taxon>Aureimonas</taxon>
    </lineage>
</organism>
<evidence type="ECO:0000313" key="1">
    <source>
        <dbReference type="EMBL" id="MFD2238449.1"/>
    </source>
</evidence>
<accession>A0ABW5CM96</accession>
<dbReference type="EMBL" id="JBHUIJ010000017">
    <property type="protein sequence ID" value="MFD2238449.1"/>
    <property type="molecule type" value="Genomic_DNA"/>
</dbReference>
<name>A0ABW5CM96_9HYPH</name>
<sequence>MRTVAVLAGLLALGACQTQGMPSSYDIYASEYRDGSGNRCVQYAYESGRSRYEFERSVTGQAYAASNANAEAERAFRWCKARRPA</sequence>
<dbReference type="PROSITE" id="PS51257">
    <property type="entry name" value="PROKAR_LIPOPROTEIN"/>
    <property type="match status" value="1"/>
</dbReference>
<dbReference type="RefSeq" id="WP_209736510.1">
    <property type="nucleotide sequence ID" value="NZ_CP072611.1"/>
</dbReference>
<reference evidence="2" key="1">
    <citation type="journal article" date="2019" name="Int. J. Syst. Evol. Microbiol.">
        <title>The Global Catalogue of Microorganisms (GCM) 10K type strain sequencing project: providing services to taxonomists for standard genome sequencing and annotation.</title>
        <authorList>
            <consortium name="The Broad Institute Genomics Platform"/>
            <consortium name="The Broad Institute Genome Sequencing Center for Infectious Disease"/>
            <person name="Wu L."/>
            <person name="Ma J."/>
        </authorList>
    </citation>
    <scope>NUCLEOTIDE SEQUENCE [LARGE SCALE GENOMIC DNA]</scope>
    <source>
        <strain evidence="2">ZS-35-S2</strain>
    </source>
</reference>
<comment type="caution">
    <text evidence="1">The sequence shown here is derived from an EMBL/GenBank/DDBJ whole genome shotgun (WGS) entry which is preliminary data.</text>
</comment>
<gene>
    <name evidence="1" type="ORF">ACFSKQ_13420</name>
</gene>